<dbReference type="InterPro" id="IPR036388">
    <property type="entry name" value="WH-like_DNA-bd_sf"/>
</dbReference>
<name>A0A1E4TZ29_PACTA</name>
<evidence type="ECO:0000256" key="2">
    <source>
        <dbReference type="ARBA" id="ARBA00004496"/>
    </source>
</evidence>
<evidence type="ECO:0000256" key="5">
    <source>
        <dbReference type="ARBA" id="ARBA00022490"/>
    </source>
</evidence>
<evidence type="ECO:0000256" key="6">
    <source>
        <dbReference type="ARBA" id="ARBA00022753"/>
    </source>
</evidence>
<evidence type="ECO:0000313" key="10">
    <source>
        <dbReference type="Proteomes" id="UP000094236"/>
    </source>
</evidence>
<dbReference type="PANTHER" id="PTHR12806:SF0">
    <property type="entry name" value="VACUOLAR-SORTING PROTEIN SNF8"/>
    <property type="match status" value="1"/>
</dbReference>
<evidence type="ECO:0000256" key="4">
    <source>
        <dbReference type="ARBA" id="ARBA00022448"/>
    </source>
</evidence>
<evidence type="ECO:0000256" key="1">
    <source>
        <dbReference type="ARBA" id="ARBA00004481"/>
    </source>
</evidence>
<evidence type="ECO:0000256" key="7">
    <source>
        <dbReference type="ARBA" id="ARBA00022927"/>
    </source>
</evidence>
<keyword evidence="7" id="KW-0653">Protein transport</keyword>
<dbReference type="EMBL" id="KV454012">
    <property type="protein sequence ID" value="ODV97000.1"/>
    <property type="molecule type" value="Genomic_DNA"/>
</dbReference>
<keyword evidence="6" id="KW-0967">Endosome</keyword>
<dbReference type="AlphaFoldDB" id="A0A1E4TZ29"/>
<dbReference type="Gene3D" id="6.10.140.180">
    <property type="match status" value="1"/>
</dbReference>
<dbReference type="PANTHER" id="PTHR12806">
    <property type="entry name" value="EAP30 SUBUNIT OF ELL COMPLEX"/>
    <property type="match status" value="1"/>
</dbReference>
<dbReference type="Proteomes" id="UP000094236">
    <property type="component" value="Unassembled WGS sequence"/>
</dbReference>
<dbReference type="Pfam" id="PF04157">
    <property type="entry name" value="EAP30"/>
    <property type="match status" value="1"/>
</dbReference>
<keyword evidence="5" id="KW-0963">Cytoplasm</keyword>
<sequence length="254" mass="29045">MNNKKLGLSAFENYSDIEKQFQNLGNSLLEKQSTELATQLQVFQNALINYSKEHHKEIVENPKFRSEFSKICSSFGVNPLVGNSSNNEELSNIVVKNDEFYFELAIKIIETCNETKNINGGIIKMKELKKLLNLSYNMNSLMPLNFKISESDIIKSIGCLKTLGDELKIIQIGSKNYIKVIPQALNKDENLILETCNFIGGYVSVALLRDNFQWEYIRCKSILDDMVSNGLLWIDEQGEDGEILYWEPSWIHGK</sequence>
<evidence type="ECO:0000256" key="3">
    <source>
        <dbReference type="ARBA" id="ARBA00009834"/>
    </source>
</evidence>
<dbReference type="OrthoDB" id="283883at2759"/>
<protein>
    <recommendedName>
        <fullName evidence="11">Vacuolar-sorting protein SNF8</fullName>
    </recommendedName>
</protein>
<comment type="similarity">
    <text evidence="3">Belongs to the SNF8 family.</text>
</comment>
<dbReference type="Gene3D" id="1.10.10.10">
    <property type="entry name" value="Winged helix-like DNA-binding domain superfamily/Winged helix DNA-binding domain"/>
    <property type="match status" value="2"/>
</dbReference>
<gene>
    <name evidence="9" type="ORF">PACTADRAFT_1583</name>
</gene>
<dbReference type="GO" id="GO:0000814">
    <property type="term" value="C:ESCRT II complex"/>
    <property type="evidence" value="ECO:0007669"/>
    <property type="project" value="InterPro"/>
</dbReference>
<dbReference type="STRING" id="669874.A0A1E4TZ29"/>
<evidence type="ECO:0000256" key="8">
    <source>
        <dbReference type="ARBA" id="ARBA00023136"/>
    </source>
</evidence>
<dbReference type="InterPro" id="IPR016689">
    <property type="entry name" value="ESCRT-2_cplx_Snf8"/>
</dbReference>
<dbReference type="InterPro" id="IPR036390">
    <property type="entry name" value="WH_DNA-bd_sf"/>
</dbReference>
<dbReference type="SUPFAM" id="SSF46785">
    <property type="entry name" value="Winged helix' DNA-binding domain"/>
    <property type="match status" value="2"/>
</dbReference>
<evidence type="ECO:0008006" key="11">
    <source>
        <dbReference type="Google" id="ProtNLM"/>
    </source>
</evidence>
<keyword evidence="8" id="KW-0472">Membrane</keyword>
<evidence type="ECO:0000313" key="9">
    <source>
        <dbReference type="EMBL" id="ODV97000.1"/>
    </source>
</evidence>
<organism evidence="9 10">
    <name type="scientific">Pachysolen tannophilus NRRL Y-2460</name>
    <dbReference type="NCBI Taxonomy" id="669874"/>
    <lineage>
        <taxon>Eukaryota</taxon>
        <taxon>Fungi</taxon>
        <taxon>Dikarya</taxon>
        <taxon>Ascomycota</taxon>
        <taxon>Saccharomycotina</taxon>
        <taxon>Pichiomycetes</taxon>
        <taxon>Pachysolenaceae</taxon>
        <taxon>Pachysolen</taxon>
    </lineage>
</organism>
<dbReference type="GO" id="GO:0043328">
    <property type="term" value="P:protein transport to vacuole involved in ubiquitin-dependent protein catabolic process via the multivesicular body sorting pathway"/>
    <property type="evidence" value="ECO:0007669"/>
    <property type="project" value="TreeGrafter"/>
</dbReference>
<keyword evidence="4" id="KW-0813">Transport</keyword>
<reference evidence="10" key="1">
    <citation type="submission" date="2016-05" db="EMBL/GenBank/DDBJ databases">
        <title>Comparative genomics of biotechnologically important yeasts.</title>
        <authorList>
            <consortium name="DOE Joint Genome Institute"/>
            <person name="Riley R."/>
            <person name="Haridas S."/>
            <person name="Wolfe K.H."/>
            <person name="Lopes M.R."/>
            <person name="Hittinger C.T."/>
            <person name="Goker M."/>
            <person name="Salamov A."/>
            <person name="Wisecaver J."/>
            <person name="Long T.M."/>
            <person name="Aerts A.L."/>
            <person name="Barry K."/>
            <person name="Choi C."/>
            <person name="Clum A."/>
            <person name="Coughlan A.Y."/>
            <person name="Deshpande S."/>
            <person name="Douglass A.P."/>
            <person name="Hanson S.J."/>
            <person name="Klenk H.-P."/>
            <person name="Labutti K."/>
            <person name="Lapidus A."/>
            <person name="Lindquist E."/>
            <person name="Lipzen A."/>
            <person name="Meier-Kolthoff J.P."/>
            <person name="Ohm R.A."/>
            <person name="Otillar R.P."/>
            <person name="Pangilinan J."/>
            <person name="Peng Y."/>
            <person name="Rokas A."/>
            <person name="Rosa C.A."/>
            <person name="Scheuner C."/>
            <person name="Sibirny A.A."/>
            <person name="Slot J.C."/>
            <person name="Stielow J.B."/>
            <person name="Sun H."/>
            <person name="Kurtzman C.P."/>
            <person name="Blackwell M."/>
            <person name="Grigoriev I.V."/>
            <person name="Jeffries T.W."/>
        </authorList>
    </citation>
    <scope>NUCLEOTIDE SEQUENCE [LARGE SCALE GENOMIC DNA]</scope>
    <source>
        <strain evidence="10">NRRL Y-2460</strain>
    </source>
</reference>
<proteinExistence type="inferred from homology"/>
<keyword evidence="10" id="KW-1185">Reference proteome</keyword>
<comment type="subcellular location">
    <subcellularLocation>
        <location evidence="2">Cytoplasm</location>
    </subcellularLocation>
    <subcellularLocation>
        <location evidence="1">Endosome membrane</location>
        <topology evidence="1">Peripheral membrane protein</topology>
    </subcellularLocation>
</comment>
<dbReference type="FunFam" id="1.10.10.10:FF:000397">
    <property type="entry name" value="Vacuolar-sorting protein SNF8"/>
    <property type="match status" value="1"/>
</dbReference>
<dbReference type="InterPro" id="IPR040608">
    <property type="entry name" value="Snf8/Vps36"/>
</dbReference>
<accession>A0A1E4TZ29</accession>